<keyword evidence="2" id="KW-0813">Transport</keyword>
<evidence type="ECO:0000256" key="6">
    <source>
        <dbReference type="SAM" id="MobiDB-lite"/>
    </source>
</evidence>
<feature type="transmembrane region" description="Helical" evidence="7">
    <location>
        <begin position="23"/>
        <end position="40"/>
    </location>
</feature>
<dbReference type="Gene3D" id="1.20.1250.20">
    <property type="entry name" value="MFS general substrate transporter like domains"/>
    <property type="match status" value="1"/>
</dbReference>
<feature type="transmembrane region" description="Helical" evidence="7">
    <location>
        <begin position="434"/>
        <end position="454"/>
    </location>
</feature>
<feature type="region of interest" description="Disordered" evidence="6">
    <location>
        <begin position="460"/>
        <end position="498"/>
    </location>
</feature>
<reference evidence="8" key="1">
    <citation type="submission" date="2023-01" db="EMBL/GenBank/DDBJ databases">
        <title>Metagenome sequencing of chrysophaentin producing Chrysophaeum taylorii.</title>
        <authorList>
            <person name="Davison J."/>
            <person name="Bewley C."/>
        </authorList>
    </citation>
    <scope>NUCLEOTIDE SEQUENCE</scope>
    <source>
        <strain evidence="8">NIES-1699</strain>
    </source>
</reference>
<feature type="transmembrane region" description="Helical" evidence="7">
    <location>
        <begin position="112"/>
        <end position="133"/>
    </location>
</feature>
<comment type="subcellular location">
    <subcellularLocation>
        <location evidence="1">Membrane</location>
        <topology evidence="1">Multi-pass membrane protein</topology>
    </subcellularLocation>
</comment>
<name>A0AAD7XH62_9STRA</name>
<proteinExistence type="predicted"/>
<evidence type="ECO:0000313" key="9">
    <source>
        <dbReference type="Proteomes" id="UP001230188"/>
    </source>
</evidence>
<evidence type="ECO:0008006" key="10">
    <source>
        <dbReference type="Google" id="ProtNLM"/>
    </source>
</evidence>
<dbReference type="InterPro" id="IPR011701">
    <property type="entry name" value="MFS"/>
</dbReference>
<keyword evidence="3 7" id="KW-0812">Transmembrane</keyword>
<evidence type="ECO:0000256" key="1">
    <source>
        <dbReference type="ARBA" id="ARBA00004141"/>
    </source>
</evidence>
<feature type="transmembrane region" description="Helical" evidence="7">
    <location>
        <begin position="55"/>
        <end position="76"/>
    </location>
</feature>
<gene>
    <name evidence="8" type="ORF">CTAYLR_005518</name>
</gene>
<dbReference type="Proteomes" id="UP001230188">
    <property type="component" value="Unassembled WGS sequence"/>
</dbReference>
<evidence type="ECO:0000256" key="7">
    <source>
        <dbReference type="SAM" id="Phobius"/>
    </source>
</evidence>
<feature type="transmembrane region" description="Helical" evidence="7">
    <location>
        <begin position="333"/>
        <end position="351"/>
    </location>
</feature>
<evidence type="ECO:0000313" key="8">
    <source>
        <dbReference type="EMBL" id="KAJ8598216.1"/>
    </source>
</evidence>
<sequence>MEATTPLLGVRPSSAAEDVRRNVLLYMFCGSYVFGTLLAVREDYTAKVLHANDPVAVATYAVAAYYLAHALTAPFLGKLSDGVGRKPIMLLGIAMTTIVHALVALVPRVELFVVLFGLLGLCDSSYTMGYLMLVDTSHRPLSPGIAGWMARHAGVSDAEGGGDDDGSLVERRVGVLFSFCWGFGLLGSCCGVGVAVAITHFFSIRMTVGLAAGLSLFVFVRIATALPETVEPSEKDNLLLLAERAITEQAAGARLLLATPRRRVLLLVNFFQHVVAAGSITILEYWVVFKFGFGIALQALTIVIAILAVAGGVLVLQLGLIPLCALFSDQEPVERAAVLLVAVCLPAWTLLGLATMPWMALCGAVAIGSIAVFPELRALLTADLPKAQQGFVQGALASVNSLSNILGAVAMLAIFEHSADDDTSHDSHRARHSFFANAIWHAIIACEIVVIILLHNAPPRGDDDSASSSSSSSSPLPAKPVTASPLLDDDDTTKFQKH</sequence>
<accession>A0AAD7XH62</accession>
<feature type="transmembrane region" description="Helical" evidence="7">
    <location>
        <begin position="175"/>
        <end position="198"/>
    </location>
</feature>
<dbReference type="PROSITE" id="PS00216">
    <property type="entry name" value="SUGAR_TRANSPORT_1"/>
    <property type="match status" value="1"/>
</dbReference>
<protein>
    <recommendedName>
        <fullName evidence="10">Major facilitator superfamily (MFS) profile domain-containing protein</fullName>
    </recommendedName>
</protein>
<dbReference type="InterPro" id="IPR005829">
    <property type="entry name" value="Sugar_transporter_CS"/>
</dbReference>
<dbReference type="EMBL" id="JAQMWT010000684">
    <property type="protein sequence ID" value="KAJ8598216.1"/>
    <property type="molecule type" value="Genomic_DNA"/>
</dbReference>
<feature type="transmembrane region" description="Helical" evidence="7">
    <location>
        <begin position="204"/>
        <end position="226"/>
    </location>
</feature>
<feature type="transmembrane region" description="Helical" evidence="7">
    <location>
        <begin position="357"/>
        <end position="379"/>
    </location>
</feature>
<dbReference type="GO" id="GO:0022857">
    <property type="term" value="F:transmembrane transporter activity"/>
    <property type="evidence" value="ECO:0007669"/>
    <property type="project" value="InterPro"/>
</dbReference>
<evidence type="ECO:0000256" key="5">
    <source>
        <dbReference type="ARBA" id="ARBA00023136"/>
    </source>
</evidence>
<comment type="caution">
    <text evidence="8">The sequence shown here is derived from an EMBL/GenBank/DDBJ whole genome shotgun (WGS) entry which is preliminary data.</text>
</comment>
<keyword evidence="9" id="KW-1185">Reference proteome</keyword>
<feature type="transmembrane region" description="Helical" evidence="7">
    <location>
        <begin position="295"/>
        <end position="321"/>
    </location>
</feature>
<keyword evidence="5 7" id="KW-0472">Membrane</keyword>
<evidence type="ECO:0000256" key="4">
    <source>
        <dbReference type="ARBA" id="ARBA00022989"/>
    </source>
</evidence>
<evidence type="ECO:0000256" key="3">
    <source>
        <dbReference type="ARBA" id="ARBA00022692"/>
    </source>
</evidence>
<evidence type="ECO:0000256" key="2">
    <source>
        <dbReference type="ARBA" id="ARBA00022448"/>
    </source>
</evidence>
<dbReference type="PANTHER" id="PTHR23504:SF15">
    <property type="entry name" value="MAJOR FACILITATOR SUPERFAMILY (MFS) PROFILE DOMAIN-CONTAINING PROTEIN"/>
    <property type="match status" value="1"/>
</dbReference>
<feature type="transmembrane region" description="Helical" evidence="7">
    <location>
        <begin position="88"/>
        <end position="106"/>
    </location>
</feature>
<dbReference type="AlphaFoldDB" id="A0AAD7XH62"/>
<organism evidence="8 9">
    <name type="scientific">Chrysophaeum taylorii</name>
    <dbReference type="NCBI Taxonomy" id="2483200"/>
    <lineage>
        <taxon>Eukaryota</taxon>
        <taxon>Sar</taxon>
        <taxon>Stramenopiles</taxon>
        <taxon>Ochrophyta</taxon>
        <taxon>Pelagophyceae</taxon>
        <taxon>Pelagomonadales</taxon>
        <taxon>Pelagomonadaceae</taxon>
        <taxon>Chrysophaeum</taxon>
    </lineage>
</organism>
<feature type="transmembrane region" description="Helical" evidence="7">
    <location>
        <begin position="391"/>
        <end position="414"/>
    </location>
</feature>
<dbReference type="GO" id="GO:0016020">
    <property type="term" value="C:membrane"/>
    <property type="evidence" value="ECO:0007669"/>
    <property type="project" value="UniProtKB-SubCell"/>
</dbReference>
<feature type="transmembrane region" description="Helical" evidence="7">
    <location>
        <begin position="264"/>
        <end position="289"/>
    </location>
</feature>
<dbReference type="PANTHER" id="PTHR23504">
    <property type="entry name" value="MAJOR FACILITATOR SUPERFAMILY DOMAIN-CONTAINING PROTEIN 10"/>
    <property type="match status" value="1"/>
</dbReference>
<dbReference type="Pfam" id="PF07690">
    <property type="entry name" value="MFS_1"/>
    <property type="match status" value="2"/>
</dbReference>
<dbReference type="InterPro" id="IPR036259">
    <property type="entry name" value="MFS_trans_sf"/>
</dbReference>
<keyword evidence="4 7" id="KW-1133">Transmembrane helix</keyword>
<dbReference type="SUPFAM" id="SSF103473">
    <property type="entry name" value="MFS general substrate transporter"/>
    <property type="match status" value="2"/>
</dbReference>